<dbReference type="PANTHER" id="PTHR37302">
    <property type="entry name" value="SLR1116 PROTEIN"/>
    <property type="match status" value="1"/>
</dbReference>
<evidence type="ECO:0000313" key="4">
    <source>
        <dbReference type="EMBL" id="AEF54329.1"/>
    </source>
</evidence>
<keyword evidence="5" id="KW-1185">Reference proteome</keyword>
<accession>F6CW30</accession>
<gene>
    <name evidence="4" type="ordered locus">Mar181_1282</name>
</gene>
<evidence type="ECO:0000256" key="2">
    <source>
        <dbReference type="ARBA" id="ARBA00022723"/>
    </source>
</evidence>
<dbReference type="Pfam" id="PF05163">
    <property type="entry name" value="DinB"/>
    <property type="match status" value="1"/>
</dbReference>
<comment type="similarity">
    <text evidence="1">Belongs to the DinB family.</text>
</comment>
<dbReference type="Proteomes" id="UP000009230">
    <property type="component" value="Chromosome"/>
</dbReference>
<dbReference type="OrthoDB" id="9807509at2"/>
<dbReference type="HOGENOM" id="CLU_101283_1_1_6"/>
<dbReference type="eggNOG" id="COG2318">
    <property type="taxonomic scope" value="Bacteria"/>
</dbReference>
<dbReference type="STRING" id="491952.Mar181_1282"/>
<evidence type="ECO:0000256" key="3">
    <source>
        <dbReference type="PIRSR" id="PIRSR607837-1"/>
    </source>
</evidence>
<organism evidence="4 5">
    <name type="scientific">Marinomonas posidonica (strain CECT 7376 / NCIMB 14433 / IVIA-Po-181)</name>
    <dbReference type="NCBI Taxonomy" id="491952"/>
    <lineage>
        <taxon>Bacteria</taxon>
        <taxon>Pseudomonadati</taxon>
        <taxon>Pseudomonadota</taxon>
        <taxon>Gammaproteobacteria</taxon>
        <taxon>Oceanospirillales</taxon>
        <taxon>Oceanospirillaceae</taxon>
        <taxon>Marinomonas</taxon>
    </lineage>
</organism>
<dbReference type="RefSeq" id="WP_013795805.1">
    <property type="nucleotide sequence ID" value="NC_015559.1"/>
</dbReference>
<feature type="binding site" evidence="3">
    <location>
        <position position="48"/>
    </location>
    <ligand>
        <name>a divalent metal cation</name>
        <dbReference type="ChEBI" id="CHEBI:60240"/>
    </ligand>
</feature>
<dbReference type="SUPFAM" id="SSF109854">
    <property type="entry name" value="DinB/YfiT-like putative metalloenzymes"/>
    <property type="match status" value="1"/>
</dbReference>
<dbReference type="AlphaFoldDB" id="F6CW30"/>
<feature type="binding site" evidence="3">
    <location>
        <position position="144"/>
    </location>
    <ligand>
        <name>a divalent metal cation</name>
        <dbReference type="ChEBI" id="CHEBI:60240"/>
    </ligand>
</feature>
<dbReference type="GO" id="GO:0046872">
    <property type="term" value="F:metal ion binding"/>
    <property type="evidence" value="ECO:0007669"/>
    <property type="project" value="UniProtKB-KW"/>
</dbReference>
<dbReference type="InterPro" id="IPR034660">
    <property type="entry name" value="DinB/YfiT-like"/>
</dbReference>
<reference evidence="4 5" key="1">
    <citation type="journal article" date="2012" name="Stand. Genomic Sci.">
        <title>Complete genome sequence of Marinomonas posidonica type strain (IVIA-Po-181(T)).</title>
        <authorList>
            <person name="Lucas-Elio P."/>
            <person name="Goodwin L."/>
            <person name="Woyke T."/>
            <person name="Pitluck S."/>
            <person name="Nolan M."/>
            <person name="Kyrpides N.C."/>
            <person name="Detter J.C."/>
            <person name="Copeland A."/>
            <person name="Lu M."/>
            <person name="Bruce D."/>
            <person name="Detter C."/>
            <person name="Tapia R."/>
            <person name="Han S."/>
            <person name="Land M.L."/>
            <person name="Ivanova N."/>
            <person name="Mikhailova N."/>
            <person name="Johnston A.W."/>
            <person name="Sanchez-Amat A."/>
        </authorList>
    </citation>
    <scope>NUCLEOTIDE SEQUENCE [LARGE SCALE GENOMIC DNA]</scope>
    <source>
        <strain evidence="5">CECT 7376 / NCIMB 14433 / IVIA-Po-181</strain>
    </source>
</reference>
<name>F6CW30_MARPP</name>
<evidence type="ECO:0000256" key="1">
    <source>
        <dbReference type="ARBA" id="ARBA00008635"/>
    </source>
</evidence>
<dbReference type="EMBL" id="CP002771">
    <property type="protein sequence ID" value="AEF54329.1"/>
    <property type="molecule type" value="Genomic_DNA"/>
</dbReference>
<feature type="binding site" evidence="3">
    <location>
        <position position="148"/>
    </location>
    <ligand>
        <name>a divalent metal cation</name>
        <dbReference type="ChEBI" id="CHEBI:60240"/>
    </ligand>
</feature>
<keyword evidence="2 3" id="KW-0479">Metal-binding</keyword>
<evidence type="ECO:0000313" key="5">
    <source>
        <dbReference type="Proteomes" id="UP000009230"/>
    </source>
</evidence>
<sequence>MKAHFTLLAQYNQWMNEQIYHAAAQLNEQQLKQDRGAFFASILGTLNHNLVGDIIWLKRFANHPEAKQVLQGVHAFPQPTALDESLFTELNACQQARQRLDELIINLIAELADDALNSPLTYSSMKGQQASKAFGLLLLHFFNHQTHHRGQLTTLLSQAGLDTGVTDLLALIPNH</sequence>
<dbReference type="InterPro" id="IPR007837">
    <property type="entry name" value="DinB"/>
</dbReference>
<dbReference type="KEGG" id="mpc:Mar181_1282"/>
<dbReference type="Gene3D" id="1.20.120.450">
    <property type="entry name" value="dinb family like domain"/>
    <property type="match status" value="1"/>
</dbReference>
<dbReference type="PANTHER" id="PTHR37302:SF1">
    <property type="entry name" value="PROTEIN DINB"/>
    <property type="match status" value="1"/>
</dbReference>
<protein>
    <submittedName>
        <fullName evidence="4">DinB family protein</fullName>
    </submittedName>
</protein>
<proteinExistence type="inferred from homology"/>